<sequence>MDGSQRRVLALLSALALTALVGTSLVRVGVKGQLAPTFLFGGGPDHFGAPYMPESFPGSFTHPYTPSRPLGMVQYMPLNETAWWTSESSGAAASNSTATTNSTAATEAAATRAQGTTVLAQRIHRMHLLHRAFAASKGRAVGS</sequence>
<accession>A0A7S0TSL3</accession>
<gene>
    <name evidence="1" type="ORF">HAND1043_LOCUS9891</name>
</gene>
<dbReference type="AlphaFoldDB" id="A0A7S0TSL3"/>
<evidence type="ECO:0000313" key="1">
    <source>
        <dbReference type="EMBL" id="CAD8743396.1"/>
    </source>
</evidence>
<protein>
    <submittedName>
        <fullName evidence="1">Uncharacterized protein</fullName>
    </submittedName>
</protein>
<reference evidence="1" key="1">
    <citation type="submission" date="2021-01" db="EMBL/GenBank/DDBJ databases">
        <authorList>
            <person name="Corre E."/>
            <person name="Pelletier E."/>
            <person name="Niang G."/>
            <person name="Scheremetjew M."/>
            <person name="Finn R."/>
            <person name="Kale V."/>
            <person name="Holt S."/>
            <person name="Cochrane G."/>
            <person name="Meng A."/>
            <person name="Brown T."/>
            <person name="Cohen L."/>
        </authorList>
    </citation>
    <scope>NUCLEOTIDE SEQUENCE</scope>
    <source>
        <strain evidence="1">CCMP441</strain>
    </source>
</reference>
<proteinExistence type="predicted"/>
<name>A0A7S0TSL3_HEMAN</name>
<organism evidence="1">
    <name type="scientific">Hemiselmis andersenii</name>
    <name type="common">Cryptophyte alga</name>
    <dbReference type="NCBI Taxonomy" id="464988"/>
    <lineage>
        <taxon>Eukaryota</taxon>
        <taxon>Cryptophyceae</taxon>
        <taxon>Cryptomonadales</taxon>
        <taxon>Hemiselmidaceae</taxon>
        <taxon>Hemiselmis</taxon>
    </lineage>
</organism>
<dbReference type="EMBL" id="HBFK01016060">
    <property type="protein sequence ID" value="CAD8743396.1"/>
    <property type="molecule type" value="Transcribed_RNA"/>
</dbReference>